<sequence>MTQKRLKIGIYRIVEHCGAIAVATTLYSRAPSFVTAEKSTICSAEQSIISVGASESSPSRGEEGSNSKKVALNWVRRLKIAIDAAKVVKHGSSSSSIDQAIKVGDLAQNETFGFLRLPHDISLFTTEKVHLIWKSYIRRPMVLVGPSLGAAVAINFAVNHSEVVKKLVLIDASVYAEGTGKMVGLRRAVAYAGARLLKSIPVRLYANFLAFNKITLSSSFDWMNVGHLHCLLPW</sequence>
<accession>A0AAV7EH63</accession>
<protein>
    <recommendedName>
        <fullName evidence="3">Serine aminopeptidase S33 domain-containing protein</fullName>
    </recommendedName>
</protein>
<dbReference type="PANTHER" id="PTHR43689:SF8">
    <property type="entry name" value="ALPHA_BETA-HYDROLASES SUPERFAMILY PROTEIN"/>
    <property type="match status" value="1"/>
</dbReference>
<dbReference type="SUPFAM" id="SSF53474">
    <property type="entry name" value="alpha/beta-Hydrolases"/>
    <property type="match status" value="1"/>
</dbReference>
<dbReference type="Gene3D" id="3.40.50.1820">
    <property type="entry name" value="alpha/beta hydrolase"/>
    <property type="match status" value="1"/>
</dbReference>
<organism evidence="1 2">
    <name type="scientific">Aristolochia fimbriata</name>
    <name type="common">White veined hardy Dutchman's pipe vine</name>
    <dbReference type="NCBI Taxonomy" id="158543"/>
    <lineage>
        <taxon>Eukaryota</taxon>
        <taxon>Viridiplantae</taxon>
        <taxon>Streptophyta</taxon>
        <taxon>Embryophyta</taxon>
        <taxon>Tracheophyta</taxon>
        <taxon>Spermatophyta</taxon>
        <taxon>Magnoliopsida</taxon>
        <taxon>Magnoliidae</taxon>
        <taxon>Piperales</taxon>
        <taxon>Aristolochiaceae</taxon>
        <taxon>Aristolochia</taxon>
    </lineage>
</organism>
<comment type="caution">
    <text evidence="1">The sequence shown here is derived from an EMBL/GenBank/DDBJ whole genome shotgun (WGS) entry which is preliminary data.</text>
</comment>
<dbReference type="PANTHER" id="PTHR43689">
    <property type="entry name" value="HYDROLASE"/>
    <property type="match status" value="1"/>
</dbReference>
<keyword evidence="2" id="KW-1185">Reference proteome</keyword>
<dbReference type="InterPro" id="IPR029058">
    <property type="entry name" value="AB_hydrolase_fold"/>
</dbReference>
<evidence type="ECO:0000313" key="1">
    <source>
        <dbReference type="EMBL" id="KAG9446568.1"/>
    </source>
</evidence>
<dbReference type="EMBL" id="JAINDJ010000005">
    <property type="protein sequence ID" value="KAG9446568.1"/>
    <property type="molecule type" value="Genomic_DNA"/>
</dbReference>
<reference evidence="1 2" key="1">
    <citation type="submission" date="2021-07" db="EMBL/GenBank/DDBJ databases">
        <title>The Aristolochia fimbriata genome: insights into angiosperm evolution, floral development and chemical biosynthesis.</title>
        <authorList>
            <person name="Jiao Y."/>
        </authorList>
    </citation>
    <scope>NUCLEOTIDE SEQUENCE [LARGE SCALE GENOMIC DNA]</scope>
    <source>
        <strain evidence="1">IBCAS-2021</strain>
        <tissue evidence="1">Leaf</tissue>
    </source>
</reference>
<evidence type="ECO:0000313" key="2">
    <source>
        <dbReference type="Proteomes" id="UP000825729"/>
    </source>
</evidence>
<dbReference type="AlphaFoldDB" id="A0AAV7EH63"/>
<evidence type="ECO:0008006" key="3">
    <source>
        <dbReference type="Google" id="ProtNLM"/>
    </source>
</evidence>
<gene>
    <name evidence="1" type="ORF">H6P81_012696</name>
</gene>
<proteinExistence type="predicted"/>
<name>A0AAV7EH63_ARIFI</name>
<dbReference type="Proteomes" id="UP000825729">
    <property type="component" value="Unassembled WGS sequence"/>
</dbReference>